<dbReference type="KEGG" id="cno:NT01CX_1894"/>
<dbReference type="AlphaFoldDB" id="A0Q015"/>
<keyword evidence="1" id="KW-0808">Transferase</keyword>
<sequence length="296" mass="35066">MLETKKFLYDNQLIAYFLKNQYGEINRVTKIGGMTNTNYKVDFDNKSLVIRIPQNNTKKMINRVDEKINSYLAYKSNVDESFLFIDDLSGIKISNFLGKGEMLTPESAKKFENMKKVIQLLKKLHSSNIEFNNIFNPFDMIQKYEDILVEENGQMFEGYMKLKKDIFKYKSILETLDIKLVPCHNDTVPENFVLNNGKLNLIDWEYSGMNDYMWDLAAHILECGFSEKEEKQFLNLYFCNQVVSDNTIFRINLYKVMQDLLWSIWTKIKMIQGEDLKEYFEMRYKRVETGLKSLKL</sequence>
<dbReference type="Proteomes" id="UP000008220">
    <property type="component" value="Chromosome"/>
</dbReference>
<proteinExistence type="predicted"/>
<keyword evidence="1" id="KW-0418">Kinase</keyword>
<accession>A0Q015</accession>
<evidence type="ECO:0000313" key="1">
    <source>
        <dbReference type="EMBL" id="ABK61520.1"/>
    </source>
</evidence>
<gene>
    <name evidence="1" type="ordered locus">NT01CX_1894</name>
</gene>
<protein>
    <submittedName>
        <fullName evidence="1">Choline kinase</fullName>
    </submittedName>
</protein>
<reference evidence="1 2" key="1">
    <citation type="journal article" date="2006" name="Nat. Biotechnol.">
        <title>The genome and transcriptomes of the anti-tumor agent Clostridium novyi-NT.</title>
        <authorList>
            <person name="Bettegowda C."/>
            <person name="Huang X."/>
            <person name="Lin J."/>
            <person name="Cheong I."/>
            <person name="Kohli M."/>
            <person name="Szabo S.A."/>
            <person name="Zhang X."/>
            <person name="Diaz L.A. Jr."/>
            <person name="Velculescu V.E."/>
            <person name="Parmigiani G."/>
            <person name="Kinzler K.W."/>
            <person name="Vogelstein B."/>
            <person name="Zhou S."/>
        </authorList>
    </citation>
    <scope>NUCLEOTIDE SEQUENCE [LARGE SCALE GENOMIC DNA]</scope>
    <source>
        <strain evidence="1 2">NT</strain>
    </source>
</reference>
<organism evidence="1 2">
    <name type="scientific">Clostridium novyi (strain NT)</name>
    <dbReference type="NCBI Taxonomy" id="386415"/>
    <lineage>
        <taxon>Bacteria</taxon>
        <taxon>Bacillati</taxon>
        <taxon>Bacillota</taxon>
        <taxon>Clostridia</taxon>
        <taxon>Eubacteriales</taxon>
        <taxon>Clostridiaceae</taxon>
        <taxon>Clostridium</taxon>
    </lineage>
</organism>
<dbReference type="HOGENOM" id="CLU_055115_1_0_9"/>
<dbReference type="InterPro" id="IPR011009">
    <property type="entry name" value="Kinase-like_dom_sf"/>
</dbReference>
<dbReference type="SUPFAM" id="SSF56112">
    <property type="entry name" value="Protein kinase-like (PK-like)"/>
    <property type="match status" value="1"/>
</dbReference>
<dbReference type="STRING" id="386415.NT01CX_1894"/>
<name>A0Q015_CLONN</name>
<dbReference type="PANTHER" id="PTHR40086">
    <property type="entry name" value="PHOSPHOTRANSFERASE YTMP-RELATED"/>
    <property type="match status" value="1"/>
</dbReference>
<dbReference type="RefSeq" id="WP_011721971.1">
    <property type="nucleotide sequence ID" value="NC_008593.1"/>
</dbReference>
<dbReference type="GO" id="GO:0016301">
    <property type="term" value="F:kinase activity"/>
    <property type="evidence" value="ECO:0007669"/>
    <property type="project" value="UniProtKB-KW"/>
</dbReference>
<dbReference type="InterPro" id="IPR052077">
    <property type="entry name" value="CcrZ_PhaseVar_Mediator"/>
</dbReference>
<dbReference type="CDD" id="cd05151">
    <property type="entry name" value="ChoK-like"/>
    <property type="match status" value="1"/>
</dbReference>
<evidence type="ECO:0000313" key="2">
    <source>
        <dbReference type="Proteomes" id="UP000008220"/>
    </source>
</evidence>
<dbReference type="PANTHER" id="PTHR40086:SF1">
    <property type="entry name" value="CELL CYCLE REGULATOR CCRZ"/>
    <property type="match status" value="1"/>
</dbReference>
<keyword evidence="2" id="KW-1185">Reference proteome</keyword>
<dbReference type="Gene3D" id="3.30.200.20">
    <property type="entry name" value="Phosphorylase Kinase, domain 1"/>
    <property type="match status" value="1"/>
</dbReference>
<dbReference type="Pfam" id="PF01633">
    <property type="entry name" value="Choline_kinase"/>
    <property type="match status" value="1"/>
</dbReference>
<dbReference type="Gene3D" id="3.90.1200.10">
    <property type="match status" value="1"/>
</dbReference>
<dbReference type="EMBL" id="CP000382">
    <property type="protein sequence ID" value="ABK61520.1"/>
    <property type="molecule type" value="Genomic_DNA"/>
</dbReference>
<dbReference type="eggNOG" id="COG0510">
    <property type="taxonomic scope" value="Bacteria"/>
</dbReference>